<dbReference type="EMBL" id="BQFW01000005">
    <property type="protein sequence ID" value="GJJ71646.1"/>
    <property type="molecule type" value="Genomic_DNA"/>
</dbReference>
<reference evidence="2" key="2">
    <citation type="journal article" date="2022" name="Microbiol. Resour. Announc.">
        <title>Whole-Genome Sequence of Entomortierella parvispora E1425, a Mucoromycotan Fungus Associated with Burkholderiaceae-Related Endosymbiotic Bacteria.</title>
        <authorList>
            <person name="Herlambang A."/>
            <person name="Guo Y."/>
            <person name="Takashima Y."/>
            <person name="Narisawa K."/>
            <person name="Ohta H."/>
            <person name="Nishizawa T."/>
        </authorList>
    </citation>
    <scope>NUCLEOTIDE SEQUENCE</scope>
    <source>
        <strain evidence="2">E1425</strain>
    </source>
</reference>
<feature type="region of interest" description="Disordered" evidence="1">
    <location>
        <begin position="110"/>
        <end position="135"/>
    </location>
</feature>
<dbReference type="OrthoDB" id="2437838at2759"/>
<dbReference type="Proteomes" id="UP000827284">
    <property type="component" value="Unassembled WGS sequence"/>
</dbReference>
<accession>A0A9P3H7P1</accession>
<feature type="region of interest" description="Disordered" evidence="1">
    <location>
        <begin position="51"/>
        <end position="72"/>
    </location>
</feature>
<evidence type="ECO:0000313" key="2">
    <source>
        <dbReference type="EMBL" id="GJJ71646.1"/>
    </source>
</evidence>
<protein>
    <submittedName>
        <fullName evidence="2">Uncharacterized protein</fullName>
    </submittedName>
</protein>
<name>A0A9P3H7P1_9FUNG</name>
<reference evidence="2" key="1">
    <citation type="submission" date="2021-11" db="EMBL/GenBank/DDBJ databases">
        <authorList>
            <person name="Herlambang A."/>
            <person name="Guo Y."/>
            <person name="Takashima Y."/>
            <person name="Nishizawa T."/>
        </authorList>
    </citation>
    <scope>NUCLEOTIDE SEQUENCE</scope>
    <source>
        <strain evidence="2">E1425</strain>
    </source>
</reference>
<dbReference type="AlphaFoldDB" id="A0A9P3H7P1"/>
<keyword evidence="3" id="KW-1185">Reference proteome</keyword>
<gene>
    <name evidence="2" type="ORF">EMPS_03996</name>
</gene>
<comment type="caution">
    <text evidence="2">The sequence shown here is derived from an EMBL/GenBank/DDBJ whole genome shotgun (WGS) entry which is preliminary data.</text>
</comment>
<proteinExistence type="predicted"/>
<evidence type="ECO:0000256" key="1">
    <source>
        <dbReference type="SAM" id="MobiDB-lite"/>
    </source>
</evidence>
<evidence type="ECO:0000313" key="3">
    <source>
        <dbReference type="Proteomes" id="UP000827284"/>
    </source>
</evidence>
<organism evidence="2 3">
    <name type="scientific">Entomortierella parvispora</name>
    <dbReference type="NCBI Taxonomy" id="205924"/>
    <lineage>
        <taxon>Eukaryota</taxon>
        <taxon>Fungi</taxon>
        <taxon>Fungi incertae sedis</taxon>
        <taxon>Mucoromycota</taxon>
        <taxon>Mortierellomycotina</taxon>
        <taxon>Mortierellomycetes</taxon>
        <taxon>Mortierellales</taxon>
        <taxon>Mortierellaceae</taxon>
        <taxon>Entomortierella</taxon>
    </lineage>
</organism>
<feature type="compositionally biased region" description="Polar residues" evidence="1">
    <location>
        <begin position="115"/>
        <end position="124"/>
    </location>
</feature>
<sequence length="135" mass="14700">MAGYNMVNAVQGCLLHQQRPLYLQPVNEHGRYPWMASDDIKHNMGEQIEDAGASCSNGGKGHNRLNDEEGLSTEPDVIWRANDVLMDQAPGPGDSSISFNAVSNTYTLEDDQDGSHCTTSTSPFNHCLHKAPPSS</sequence>